<dbReference type="InterPro" id="IPR014922">
    <property type="entry name" value="YdhG-like"/>
</dbReference>
<dbReference type="AlphaFoldDB" id="A0A037ZI60"/>
<reference evidence="2 3" key="1">
    <citation type="submission" date="2014-03" db="EMBL/GenBank/DDBJ databases">
        <title>Draft Genome Sequence of Actibacterium mucosum KCTC 23349, a Marine Alphaproteobacterium with Complex Ionic Requirements Isolated from Mediterranean Seawater at Malvarrosa Beach, Valencia, Spain.</title>
        <authorList>
            <person name="Arahal D.R."/>
            <person name="Shao Z."/>
            <person name="Lai Q."/>
            <person name="Pujalte M.J."/>
        </authorList>
    </citation>
    <scope>NUCLEOTIDE SEQUENCE [LARGE SCALE GENOMIC DNA]</scope>
    <source>
        <strain evidence="2 3">KCTC 23349</strain>
    </source>
</reference>
<keyword evidence="3" id="KW-1185">Reference proteome</keyword>
<evidence type="ECO:0000313" key="3">
    <source>
        <dbReference type="Proteomes" id="UP000026249"/>
    </source>
</evidence>
<dbReference type="OrthoDB" id="328972at2"/>
<evidence type="ECO:0000313" key="2">
    <source>
        <dbReference type="EMBL" id="KAJ55242.1"/>
    </source>
</evidence>
<dbReference type="Proteomes" id="UP000026249">
    <property type="component" value="Unassembled WGS sequence"/>
</dbReference>
<dbReference type="STRING" id="1454373.ACMU_15925"/>
<dbReference type="EMBL" id="JFKE01000005">
    <property type="protein sequence ID" value="KAJ55242.1"/>
    <property type="molecule type" value="Genomic_DNA"/>
</dbReference>
<sequence>MGIKRVTTGAQAGLDQLRALILSTAAEMPEVGAIEETTKWGQPSFAPTRPRTGTPLRLGQPKEGGFAIYAHCATSVISDFQALFPDEFRYDGNRAVLFDTPGDIQPDKLRLLITAALRYHLR</sequence>
<comment type="caution">
    <text evidence="2">The sequence shown here is derived from an EMBL/GenBank/DDBJ whole genome shotgun (WGS) entry which is preliminary data.</text>
</comment>
<evidence type="ECO:0000259" key="1">
    <source>
        <dbReference type="Pfam" id="PF08818"/>
    </source>
</evidence>
<dbReference type="RefSeq" id="WP_035260555.1">
    <property type="nucleotide sequence ID" value="NZ_JFKE01000005.1"/>
</dbReference>
<gene>
    <name evidence="2" type="ORF">ACMU_15925</name>
</gene>
<dbReference type="Pfam" id="PF08818">
    <property type="entry name" value="DUF1801"/>
    <property type="match status" value="1"/>
</dbReference>
<name>A0A037ZI60_9RHOB</name>
<dbReference type="SUPFAM" id="SSF159888">
    <property type="entry name" value="YdhG-like"/>
    <property type="match status" value="1"/>
</dbReference>
<feature type="domain" description="YdhG-like" evidence="1">
    <location>
        <begin position="11"/>
        <end position="117"/>
    </location>
</feature>
<organism evidence="2 3">
    <name type="scientific">Actibacterium mucosum KCTC 23349</name>
    <dbReference type="NCBI Taxonomy" id="1454373"/>
    <lineage>
        <taxon>Bacteria</taxon>
        <taxon>Pseudomonadati</taxon>
        <taxon>Pseudomonadota</taxon>
        <taxon>Alphaproteobacteria</taxon>
        <taxon>Rhodobacterales</taxon>
        <taxon>Roseobacteraceae</taxon>
        <taxon>Actibacterium</taxon>
    </lineage>
</organism>
<proteinExistence type="predicted"/>
<protein>
    <recommendedName>
        <fullName evidence="1">YdhG-like domain-containing protein</fullName>
    </recommendedName>
</protein>
<accession>A0A037ZI60</accession>